<gene>
    <name evidence="2" type="ORF">OIE73_13780</name>
</gene>
<dbReference type="SUPFAM" id="SSF158560">
    <property type="entry name" value="BH3980-like"/>
    <property type="match status" value="1"/>
</dbReference>
<organism evidence="2 3">
    <name type="scientific">Streptomyces hirsutus</name>
    <dbReference type="NCBI Taxonomy" id="35620"/>
    <lineage>
        <taxon>Bacteria</taxon>
        <taxon>Bacillati</taxon>
        <taxon>Actinomycetota</taxon>
        <taxon>Actinomycetes</taxon>
        <taxon>Kitasatosporales</taxon>
        <taxon>Streptomycetaceae</taxon>
        <taxon>Streptomyces</taxon>
    </lineage>
</organism>
<feature type="transmembrane region" description="Helical" evidence="1">
    <location>
        <begin position="160"/>
        <end position="181"/>
    </location>
</feature>
<proteinExistence type="predicted"/>
<sequence length="205" mass="22153">MTDRRTMTNQQVLAVCRSNWEYRGLDAASVREMLDELSAHLEDAVAAGRTPQDVVGDDVKEFAASWARARAPFPRRLLRTAATVCFVSGWLILATFLVRWTTERVVSVDDVAFWAVVAAVTVAWELRRGSLGLGRSLAVALVVGSAAVLLSRWLGGDGALFTLPLWVVPALLLPGLPYAVAEVRGRRNTAPGVDQDPPVPPHAAA</sequence>
<feature type="transmembrane region" description="Helical" evidence="1">
    <location>
        <begin position="104"/>
        <end position="124"/>
    </location>
</feature>
<dbReference type="EMBL" id="CP109134">
    <property type="protein sequence ID" value="WSD06736.1"/>
    <property type="molecule type" value="Genomic_DNA"/>
</dbReference>
<feature type="transmembrane region" description="Helical" evidence="1">
    <location>
        <begin position="77"/>
        <end position="98"/>
    </location>
</feature>
<keyword evidence="1" id="KW-0472">Membrane</keyword>
<feature type="transmembrane region" description="Helical" evidence="1">
    <location>
        <begin position="136"/>
        <end position="154"/>
    </location>
</feature>
<dbReference type="Proteomes" id="UP001335325">
    <property type="component" value="Chromosome"/>
</dbReference>
<dbReference type="RefSeq" id="WP_326752845.1">
    <property type="nucleotide sequence ID" value="NZ_CP109134.1"/>
</dbReference>
<evidence type="ECO:0000256" key="1">
    <source>
        <dbReference type="SAM" id="Phobius"/>
    </source>
</evidence>
<keyword evidence="1" id="KW-0812">Transmembrane</keyword>
<accession>A0ABZ1GKQ1</accession>
<protein>
    <submittedName>
        <fullName evidence="2">DUF1048 domain-containing protein</fullName>
    </submittedName>
</protein>
<reference evidence="2 3" key="1">
    <citation type="submission" date="2022-10" db="EMBL/GenBank/DDBJ databases">
        <title>The complete genomes of actinobacterial strains from the NBC collection.</title>
        <authorList>
            <person name="Joergensen T.S."/>
            <person name="Alvarez Arevalo M."/>
            <person name="Sterndorff E.B."/>
            <person name="Faurdal D."/>
            <person name="Vuksanovic O."/>
            <person name="Mourched A.-S."/>
            <person name="Charusanti P."/>
            <person name="Shaw S."/>
            <person name="Blin K."/>
            <person name="Weber T."/>
        </authorList>
    </citation>
    <scope>NUCLEOTIDE SEQUENCE [LARGE SCALE GENOMIC DNA]</scope>
    <source>
        <strain evidence="2 3">NBC 01753</strain>
    </source>
</reference>
<evidence type="ECO:0000313" key="2">
    <source>
        <dbReference type="EMBL" id="WSD06736.1"/>
    </source>
</evidence>
<keyword evidence="3" id="KW-1185">Reference proteome</keyword>
<evidence type="ECO:0000313" key="3">
    <source>
        <dbReference type="Proteomes" id="UP001335325"/>
    </source>
</evidence>
<keyword evidence="1" id="KW-1133">Transmembrane helix</keyword>
<name>A0ABZ1GKQ1_9ACTN</name>
<dbReference type="Gene3D" id="1.10.1900.10">
    <property type="entry name" value="c-terminal domain of poly(a) binding protein"/>
    <property type="match status" value="1"/>
</dbReference>
<dbReference type="GeneID" id="91543656"/>